<accession>A3QGI4</accession>
<dbReference type="InterPro" id="IPR036034">
    <property type="entry name" value="PDZ_sf"/>
</dbReference>
<organism evidence="2 3">
    <name type="scientific">Shewanella loihica (strain ATCC BAA-1088 / PV-4)</name>
    <dbReference type="NCBI Taxonomy" id="323850"/>
    <lineage>
        <taxon>Bacteria</taxon>
        <taxon>Pseudomonadati</taxon>
        <taxon>Pseudomonadota</taxon>
        <taxon>Gammaproteobacteria</taxon>
        <taxon>Alteromonadales</taxon>
        <taxon>Shewanellaceae</taxon>
        <taxon>Shewanella</taxon>
    </lineage>
</organism>
<dbReference type="GO" id="GO:0007165">
    <property type="term" value="P:signal transduction"/>
    <property type="evidence" value="ECO:0007669"/>
    <property type="project" value="TreeGrafter"/>
</dbReference>
<proteinExistence type="predicted"/>
<dbReference type="eggNOG" id="COG0793">
    <property type="taxonomic scope" value="Bacteria"/>
</dbReference>
<gene>
    <name evidence="2" type="ordered locus">Shew_2716</name>
</gene>
<dbReference type="Pfam" id="PF03572">
    <property type="entry name" value="Peptidase_S41"/>
    <property type="match status" value="1"/>
</dbReference>
<dbReference type="GO" id="GO:0030288">
    <property type="term" value="C:outer membrane-bounded periplasmic space"/>
    <property type="evidence" value="ECO:0007669"/>
    <property type="project" value="TreeGrafter"/>
</dbReference>
<dbReference type="STRING" id="323850.Shew_2716"/>
<dbReference type="EMBL" id="CP000606">
    <property type="protein sequence ID" value="ABO24582.1"/>
    <property type="molecule type" value="Genomic_DNA"/>
</dbReference>
<dbReference type="Proteomes" id="UP000001558">
    <property type="component" value="Chromosome"/>
</dbReference>
<dbReference type="PROSITE" id="PS51257">
    <property type="entry name" value="PROKAR_LIPOPROTEIN"/>
    <property type="match status" value="1"/>
</dbReference>
<evidence type="ECO:0000313" key="3">
    <source>
        <dbReference type="Proteomes" id="UP000001558"/>
    </source>
</evidence>
<reference evidence="2 3" key="1">
    <citation type="submission" date="2007-03" db="EMBL/GenBank/DDBJ databases">
        <title>Complete sequence of Shewanella loihica PV-4.</title>
        <authorList>
            <consortium name="US DOE Joint Genome Institute"/>
            <person name="Copeland A."/>
            <person name="Lucas S."/>
            <person name="Lapidus A."/>
            <person name="Barry K."/>
            <person name="Detter J.C."/>
            <person name="Glavina del Rio T."/>
            <person name="Hammon N."/>
            <person name="Israni S."/>
            <person name="Dalin E."/>
            <person name="Tice H."/>
            <person name="Pitluck S."/>
            <person name="Chain P."/>
            <person name="Malfatti S."/>
            <person name="Shin M."/>
            <person name="Vergez L."/>
            <person name="Schmutz J."/>
            <person name="Larimer F."/>
            <person name="Land M."/>
            <person name="Hauser L."/>
            <person name="Kyrpides N."/>
            <person name="Mikhailova N."/>
            <person name="Romine M.F."/>
            <person name="Serres G."/>
            <person name="Fredrickson J."/>
            <person name="Tiedje J."/>
            <person name="Richardson P."/>
        </authorList>
    </citation>
    <scope>NUCLEOTIDE SEQUENCE [LARGE SCALE GENOMIC DNA]</scope>
    <source>
        <strain evidence="3">ATCC BAA-1088 / PV-4</strain>
    </source>
</reference>
<dbReference type="HOGENOM" id="CLU_031949_2_0_6"/>
<dbReference type="Gene3D" id="3.90.226.10">
    <property type="entry name" value="2-enoyl-CoA Hydratase, Chain A, domain 1"/>
    <property type="match status" value="1"/>
</dbReference>
<dbReference type="GO" id="GO:0006508">
    <property type="term" value="P:proteolysis"/>
    <property type="evidence" value="ECO:0007669"/>
    <property type="project" value="InterPro"/>
</dbReference>
<dbReference type="InterPro" id="IPR029045">
    <property type="entry name" value="ClpP/crotonase-like_dom_sf"/>
</dbReference>
<dbReference type="GO" id="GO:0008236">
    <property type="term" value="F:serine-type peptidase activity"/>
    <property type="evidence" value="ECO:0007669"/>
    <property type="project" value="InterPro"/>
</dbReference>
<keyword evidence="3" id="KW-1185">Reference proteome</keyword>
<dbReference type="MEROPS" id="S41.012"/>
<sequence length="522" mass="56000" precursor="true">MKSISNALFTSLIASGLLLTGCSGGGSGSDTSGSGGSIGTGSTVKWVEGEFTPYAQLANQCDAGLKEKLWLRSWSNDTYLWYSEIIDRDPAPYQVLEYFSLLKTENLSATGNPKDQFHFSMPTSEWEQLNQSGASVGYGMSFHLQQASSTADRKVTVTYTEPSSPATSANIARGAVIVSIDGVSVKDANDMASINTLNNGLFPSDDGQETRFTILDLGASQTRDVVLTAQTVVSTPVQNTKVLASPSGNVGYFQFNSHIATAERGLYDAIATLANAKVDDLVLDLRYNGGGLLAMASQLGYMIAGQQATQNRIFERSTFNDKYPTKDPVTGQTLTPMPFIDETIGFNPSLLGGGQSLPSLNLSRVFVLTTDDTCSASEALINSLRGIDVEVIQIGGTTCGKPYGFYPTPNCATTYFTIQFKGENDKGFGDYSDGFVPSSNPTLQSEVPGCDVADDFNHALGDQDEGQLAAALYYRDNNSCPAQVAKASRTQAKPQFVDAGYVLQDTRNQNLLFNNRILTQPK</sequence>
<dbReference type="SUPFAM" id="SSF50156">
    <property type="entry name" value="PDZ domain-like"/>
    <property type="match status" value="1"/>
</dbReference>
<dbReference type="GO" id="GO:0004175">
    <property type="term" value="F:endopeptidase activity"/>
    <property type="evidence" value="ECO:0007669"/>
    <property type="project" value="TreeGrafter"/>
</dbReference>
<evidence type="ECO:0000259" key="1">
    <source>
        <dbReference type="Pfam" id="PF03572"/>
    </source>
</evidence>
<dbReference type="Gene3D" id="2.30.42.10">
    <property type="match status" value="1"/>
</dbReference>
<dbReference type="SUPFAM" id="SSF52096">
    <property type="entry name" value="ClpP/crotonase"/>
    <property type="match status" value="1"/>
</dbReference>
<dbReference type="PANTHER" id="PTHR32060">
    <property type="entry name" value="TAIL-SPECIFIC PROTEASE"/>
    <property type="match status" value="1"/>
</dbReference>
<dbReference type="AlphaFoldDB" id="A3QGI4"/>
<name>A3QGI4_SHELP</name>
<dbReference type="KEGG" id="slo:Shew_2716"/>
<dbReference type="OrthoDB" id="7168509at2"/>
<feature type="domain" description="Tail specific protease" evidence="1">
    <location>
        <begin position="249"/>
        <end position="401"/>
    </location>
</feature>
<evidence type="ECO:0000313" key="2">
    <source>
        <dbReference type="EMBL" id="ABO24582.1"/>
    </source>
</evidence>
<dbReference type="Gene3D" id="3.30.750.170">
    <property type="match status" value="1"/>
</dbReference>
<dbReference type="RefSeq" id="WP_011866513.1">
    <property type="nucleotide sequence ID" value="NC_009092.1"/>
</dbReference>
<dbReference type="PANTHER" id="PTHR32060:SF30">
    <property type="entry name" value="CARBOXY-TERMINAL PROCESSING PROTEASE CTPA"/>
    <property type="match status" value="1"/>
</dbReference>
<protein>
    <submittedName>
        <fullName evidence="2">Peptidase S41</fullName>
    </submittedName>
</protein>
<dbReference type="InterPro" id="IPR005151">
    <property type="entry name" value="Tail-specific_protease"/>
</dbReference>